<dbReference type="GO" id="GO:0016787">
    <property type="term" value="F:hydrolase activity"/>
    <property type="evidence" value="ECO:0007669"/>
    <property type="project" value="InterPro"/>
</dbReference>
<dbReference type="Pfam" id="PF01738">
    <property type="entry name" value="DLH"/>
    <property type="match status" value="1"/>
</dbReference>
<dbReference type="RefSeq" id="XP_018061157.1">
    <property type="nucleotide sequence ID" value="XM_018210245.1"/>
</dbReference>
<dbReference type="Gene3D" id="3.40.50.1820">
    <property type="entry name" value="alpha/beta hydrolase"/>
    <property type="match status" value="1"/>
</dbReference>
<dbReference type="GeneID" id="28819971"/>
<dbReference type="InterPro" id="IPR002925">
    <property type="entry name" value="Dienelactn_hydro"/>
</dbReference>
<dbReference type="InterPro" id="IPR029058">
    <property type="entry name" value="AB_hydrolase_fold"/>
</dbReference>
<dbReference type="PANTHER" id="PTHR17630:SF44">
    <property type="entry name" value="PROTEIN AIM2"/>
    <property type="match status" value="1"/>
</dbReference>
<proteinExistence type="predicted"/>
<dbReference type="KEGG" id="psco:LY89DRAFT_602432"/>
<dbReference type="PANTHER" id="PTHR17630">
    <property type="entry name" value="DIENELACTONE HYDROLASE"/>
    <property type="match status" value="1"/>
</dbReference>
<dbReference type="AlphaFoldDB" id="A0A132B330"/>
<evidence type="ECO:0000313" key="2">
    <source>
        <dbReference type="EMBL" id="KUJ06802.1"/>
    </source>
</evidence>
<dbReference type="OrthoDB" id="17560at2759"/>
<keyword evidence="3" id="KW-1185">Reference proteome</keyword>
<dbReference type="Proteomes" id="UP000070700">
    <property type="component" value="Unassembled WGS sequence"/>
</dbReference>
<reference evidence="2 3" key="1">
    <citation type="submission" date="2015-10" db="EMBL/GenBank/DDBJ databases">
        <title>Full genome of DAOMC 229536 Phialocephala scopiformis, a fungal endophyte of spruce producing the potent anti-insectan compound rugulosin.</title>
        <authorList>
            <consortium name="DOE Joint Genome Institute"/>
            <person name="Walker A.K."/>
            <person name="Frasz S.L."/>
            <person name="Seifert K.A."/>
            <person name="Miller J.D."/>
            <person name="Mondo S.J."/>
            <person name="Labutti K."/>
            <person name="Lipzen A."/>
            <person name="Dockter R."/>
            <person name="Kennedy M."/>
            <person name="Grigoriev I.V."/>
            <person name="Spatafora J.W."/>
        </authorList>
    </citation>
    <scope>NUCLEOTIDE SEQUENCE [LARGE SCALE GENOMIC DNA]</scope>
    <source>
        <strain evidence="2 3">CBS 120377</strain>
    </source>
</reference>
<sequence length="274" mass="30267">MTEHLHPCCDPSTPSAIWEGTPSGEVIEISGIETYIAKPPALKGSSPTLKVDKVILFLTEGHGIYLPNAQLLADSFASHLNCDIIMPDEFAGQARLPKNIEPSLYPHKVIPWTEDKNDPNYDLRGLAVPHEPEVTDPILEKIVSWIHESYGQGVKIGGVGYCFGGRYVMRLMGAGVIDVGVVNHPSFFNMDEVGKLGRGKRLAIFAAERDDILPAEERRGTEDVLTRTGVTWTSTVFSGTEHGFSVRGDLSIKEMRLAKEYAFRGAVQWFSDWL</sequence>
<dbReference type="EMBL" id="KQ947443">
    <property type="protein sequence ID" value="KUJ06802.1"/>
    <property type="molecule type" value="Genomic_DNA"/>
</dbReference>
<protein>
    <recommendedName>
        <fullName evidence="1">Dienelactone hydrolase domain-containing protein</fullName>
    </recommendedName>
</protein>
<name>A0A132B330_MOLSC</name>
<gene>
    <name evidence="2" type="ORF">LY89DRAFT_602432</name>
</gene>
<dbReference type="SUPFAM" id="SSF53474">
    <property type="entry name" value="alpha/beta-Hydrolases"/>
    <property type="match status" value="1"/>
</dbReference>
<evidence type="ECO:0000313" key="3">
    <source>
        <dbReference type="Proteomes" id="UP000070700"/>
    </source>
</evidence>
<organism evidence="2 3">
    <name type="scientific">Mollisia scopiformis</name>
    <name type="common">Conifer needle endophyte fungus</name>
    <name type="synonym">Phialocephala scopiformis</name>
    <dbReference type="NCBI Taxonomy" id="149040"/>
    <lineage>
        <taxon>Eukaryota</taxon>
        <taxon>Fungi</taxon>
        <taxon>Dikarya</taxon>
        <taxon>Ascomycota</taxon>
        <taxon>Pezizomycotina</taxon>
        <taxon>Leotiomycetes</taxon>
        <taxon>Helotiales</taxon>
        <taxon>Mollisiaceae</taxon>
        <taxon>Mollisia</taxon>
    </lineage>
</organism>
<accession>A0A132B330</accession>
<evidence type="ECO:0000259" key="1">
    <source>
        <dbReference type="Pfam" id="PF01738"/>
    </source>
</evidence>
<dbReference type="InParanoid" id="A0A132B330"/>
<feature type="domain" description="Dienelactone hydrolase" evidence="1">
    <location>
        <begin position="52"/>
        <end position="272"/>
    </location>
</feature>